<proteinExistence type="predicted"/>
<dbReference type="Pfam" id="PF03006">
    <property type="entry name" value="HlyIII"/>
    <property type="match status" value="1"/>
</dbReference>
<reference evidence="8 9" key="1">
    <citation type="submission" date="2014-11" db="EMBL/GenBank/DDBJ databases">
        <authorList>
            <person name="Zhu J."/>
            <person name="Qi W."/>
            <person name="Song R."/>
        </authorList>
    </citation>
    <scope>NUCLEOTIDE SEQUENCE [LARGE SCALE GENOMIC DNA]</scope>
</reference>
<name>A0A0G4GVJ1_VITBC</name>
<evidence type="ECO:0000313" key="8">
    <source>
        <dbReference type="EMBL" id="CEM34760.1"/>
    </source>
</evidence>
<protein>
    <submittedName>
        <fullName evidence="8">Uncharacterized protein</fullName>
    </submittedName>
</protein>
<evidence type="ECO:0000256" key="1">
    <source>
        <dbReference type="ARBA" id="ARBA00004141"/>
    </source>
</evidence>
<dbReference type="InParanoid" id="A0A0G4GVJ1"/>
<keyword evidence="5" id="KW-0862">Zinc</keyword>
<dbReference type="PANTHER" id="PTHR20855">
    <property type="entry name" value="ADIPOR/PROGESTIN RECEPTOR-RELATED"/>
    <property type="match status" value="1"/>
</dbReference>
<dbReference type="OrthoDB" id="186812at2759"/>
<organism evidence="8 9">
    <name type="scientific">Vitrella brassicaformis (strain CCMP3155)</name>
    <dbReference type="NCBI Taxonomy" id="1169540"/>
    <lineage>
        <taxon>Eukaryota</taxon>
        <taxon>Sar</taxon>
        <taxon>Alveolata</taxon>
        <taxon>Colpodellida</taxon>
        <taxon>Vitrellaceae</taxon>
        <taxon>Vitrella</taxon>
    </lineage>
</organism>
<feature type="binding site" evidence="5">
    <location>
        <position position="112"/>
    </location>
    <ligand>
        <name>Zn(2+)</name>
        <dbReference type="ChEBI" id="CHEBI:29105"/>
    </ligand>
</feature>
<dbReference type="Proteomes" id="UP000041254">
    <property type="component" value="Unassembled WGS sequence"/>
</dbReference>
<feature type="transmembrane region" description="Helical" evidence="7">
    <location>
        <begin position="156"/>
        <end position="178"/>
    </location>
</feature>
<feature type="transmembrane region" description="Helical" evidence="7">
    <location>
        <begin position="90"/>
        <end position="111"/>
    </location>
</feature>
<feature type="compositionally biased region" description="Polar residues" evidence="6">
    <location>
        <begin position="1"/>
        <end position="21"/>
    </location>
</feature>
<dbReference type="EMBL" id="CDMY01000831">
    <property type="protein sequence ID" value="CEM34760.1"/>
    <property type="molecule type" value="Genomic_DNA"/>
</dbReference>
<dbReference type="STRING" id="1169540.A0A0G4GVJ1"/>
<feature type="transmembrane region" description="Helical" evidence="7">
    <location>
        <begin position="131"/>
        <end position="150"/>
    </location>
</feature>
<evidence type="ECO:0000256" key="3">
    <source>
        <dbReference type="ARBA" id="ARBA00022989"/>
    </source>
</evidence>
<dbReference type="PhylomeDB" id="A0A0G4GVJ1"/>
<evidence type="ECO:0000256" key="4">
    <source>
        <dbReference type="ARBA" id="ARBA00023136"/>
    </source>
</evidence>
<sequence length="326" mass="35602">MASQRRSQCADSANKSDTASSAPPGPCNPIEMLRSYGRSVFRFLAAHSKDPWGGVRPLLRGKLHLLMVILTPLWSGSLLTTPAATVHTEAYFAASVACLSILYNASVSALFHNVAFRWSPRANRTVNKLDYLGIFIAIAGSAFPLNFLLFSPFNRVASMVVHTSFVTLGGVAIFSGILFPETVCMATYESFRRWRSRVFVLMGATWGLFLPEIARVTTVYELGCVLGIAAFHLLGAVVYSRRRPNPYPSVFGYHEIFHCFVVGGWTCSLLLDHSILTRVGQQEGPDLWEKASLSAGGRSGASYRTAWSVLEELVGLLPFSAAAALQ</sequence>
<dbReference type="PANTHER" id="PTHR20855:SF3">
    <property type="entry name" value="LD03007P"/>
    <property type="match status" value="1"/>
</dbReference>
<feature type="region of interest" description="Disordered" evidence="6">
    <location>
        <begin position="1"/>
        <end position="26"/>
    </location>
</feature>
<dbReference type="InterPro" id="IPR004254">
    <property type="entry name" value="AdipoR/HlyIII-related"/>
</dbReference>
<dbReference type="GO" id="GO:0016020">
    <property type="term" value="C:membrane"/>
    <property type="evidence" value="ECO:0007669"/>
    <property type="project" value="UniProtKB-SubCell"/>
</dbReference>
<comment type="subcellular location">
    <subcellularLocation>
        <location evidence="1">Membrane</location>
        <topology evidence="1">Multi-pass membrane protein</topology>
    </subcellularLocation>
</comment>
<feature type="transmembrane region" description="Helical" evidence="7">
    <location>
        <begin position="65"/>
        <end position="84"/>
    </location>
</feature>
<feature type="binding site" evidence="5">
    <location>
        <position position="258"/>
    </location>
    <ligand>
        <name>Zn(2+)</name>
        <dbReference type="ChEBI" id="CHEBI:29105"/>
    </ligand>
</feature>
<gene>
    <name evidence="8" type="ORF">Vbra_18730</name>
</gene>
<dbReference type="GO" id="GO:0046872">
    <property type="term" value="F:metal ion binding"/>
    <property type="evidence" value="ECO:0007669"/>
    <property type="project" value="UniProtKB-KW"/>
</dbReference>
<dbReference type="AlphaFoldDB" id="A0A0G4GVJ1"/>
<keyword evidence="2 7" id="KW-0812">Transmembrane</keyword>
<evidence type="ECO:0000256" key="5">
    <source>
        <dbReference type="PIRSR" id="PIRSR604254-1"/>
    </source>
</evidence>
<keyword evidence="5" id="KW-0479">Metal-binding</keyword>
<keyword evidence="9" id="KW-1185">Reference proteome</keyword>
<keyword evidence="4 7" id="KW-0472">Membrane</keyword>
<dbReference type="OMA" id="RIHQIAF"/>
<keyword evidence="3 7" id="KW-1133">Transmembrane helix</keyword>
<feature type="binding site" evidence="5">
    <location>
        <position position="254"/>
    </location>
    <ligand>
        <name>Zn(2+)</name>
        <dbReference type="ChEBI" id="CHEBI:29105"/>
    </ligand>
</feature>
<feature type="transmembrane region" description="Helical" evidence="7">
    <location>
        <begin position="198"/>
        <end position="214"/>
    </location>
</feature>
<evidence type="ECO:0000256" key="2">
    <source>
        <dbReference type="ARBA" id="ARBA00022692"/>
    </source>
</evidence>
<dbReference type="VEuPathDB" id="CryptoDB:Vbra_18730"/>
<accession>A0A0G4GVJ1</accession>
<evidence type="ECO:0000256" key="7">
    <source>
        <dbReference type="SAM" id="Phobius"/>
    </source>
</evidence>
<evidence type="ECO:0000256" key="6">
    <source>
        <dbReference type="SAM" id="MobiDB-lite"/>
    </source>
</evidence>
<evidence type="ECO:0000313" key="9">
    <source>
        <dbReference type="Proteomes" id="UP000041254"/>
    </source>
</evidence>
<feature type="transmembrane region" description="Helical" evidence="7">
    <location>
        <begin position="220"/>
        <end position="239"/>
    </location>
</feature>